<proteinExistence type="predicted"/>
<protein>
    <submittedName>
        <fullName evidence="1">Uncharacterized protein</fullName>
    </submittedName>
</protein>
<organism evidence="1 2">
    <name type="scientific">Hibiscus sabdariffa</name>
    <name type="common">roselle</name>
    <dbReference type="NCBI Taxonomy" id="183260"/>
    <lineage>
        <taxon>Eukaryota</taxon>
        <taxon>Viridiplantae</taxon>
        <taxon>Streptophyta</taxon>
        <taxon>Embryophyta</taxon>
        <taxon>Tracheophyta</taxon>
        <taxon>Spermatophyta</taxon>
        <taxon>Magnoliopsida</taxon>
        <taxon>eudicotyledons</taxon>
        <taxon>Gunneridae</taxon>
        <taxon>Pentapetalae</taxon>
        <taxon>rosids</taxon>
        <taxon>malvids</taxon>
        <taxon>Malvales</taxon>
        <taxon>Malvaceae</taxon>
        <taxon>Malvoideae</taxon>
        <taxon>Hibiscus</taxon>
    </lineage>
</organism>
<accession>A0ABR2E7C9</accession>
<reference evidence="1 2" key="1">
    <citation type="journal article" date="2024" name="G3 (Bethesda)">
        <title>Genome assembly of Hibiscus sabdariffa L. provides insights into metabolisms of medicinal natural products.</title>
        <authorList>
            <person name="Kim T."/>
        </authorList>
    </citation>
    <scope>NUCLEOTIDE SEQUENCE [LARGE SCALE GENOMIC DNA]</scope>
    <source>
        <strain evidence="1">TK-2024</strain>
        <tissue evidence="1">Old leaves</tissue>
    </source>
</reference>
<dbReference type="Proteomes" id="UP001472677">
    <property type="component" value="Unassembled WGS sequence"/>
</dbReference>
<sequence>MGELTLYDFSQNLVPTKYFFHSDAVNKLKDTCFENLIKPIDVLRHSYPFLQALLQRLPIDGNLVIVDESAINVDLLCIEKLGNKDALINKGSHIVYNWVRYSSYIFYSASTLFAWGCLHLVVQLSLPLDFERPNLLPVQSKAVDNMGMQSKQQEEGIGEHKFTITCGCTILKLLTP</sequence>
<dbReference type="EMBL" id="JBBPBM010000019">
    <property type="protein sequence ID" value="KAK8553929.1"/>
    <property type="molecule type" value="Genomic_DNA"/>
</dbReference>
<comment type="caution">
    <text evidence="1">The sequence shown here is derived from an EMBL/GenBank/DDBJ whole genome shotgun (WGS) entry which is preliminary data.</text>
</comment>
<evidence type="ECO:0000313" key="1">
    <source>
        <dbReference type="EMBL" id="KAK8553929.1"/>
    </source>
</evidence>
<evidence type="ECO:0000313" key="2">
    <source>
        <dbReference type="Proteomes" id="UP001472677"/>
    </source>
</evidence>
<gene>
    <name evidence="1" type="ORF">V6N12_030908</name>
</gene>
<keyword evidence="2" id="KW-1185">Reference proteome</keyword>
<name>A0ABR2E7C9_9ROSI</name>